<feature type="region of interest" description="Disordered" evidence="1">
    <location>
        <begin position="247"/>
        <end position="282"/>
    </location>
</feature>
<dbReference type="EMBL" id="CP025198">
    <property type="protein sequence ID" value="AXE39672.1"/>
    <property type="molecule type" value="Genomic_DNA"/>
</dbReference>
<dbReference type="InterPro" id="IPR012334">
    <property type="entry name" value="Pectin_lyas_fold"/>
</dbReference>
<dbReference type="SUPFAM" id="SSF51126">
    <property type="entry name" value="Pectin lyase-like"/>
    <property type="match status" value="1"/>
</dbReference>
<dbReference type="InterPro" id="IPR011050">
    <property type="entry name" value="Pectin_lyase_fold/virulence"/>
</dbReference>
<gene>
    <name evidence="4" type="ORF">JS278_02534</name>
</gene>
<dbReference type="AlphaFoldDB" id="A0A344UWM4"/>
<evidence type="ECO:0000256" key="2">
    <source>
        <dbReference type="SAM" id="SignalP"/>
    </source>
</evidence>
<accession>A0A344UWM4</accession>
<dbReference type="SMART" id="SM00710">
    <property type="entry name" value="PbH1"/>
    <property type="match status" value="6"/>
</dbReference>
<evidence type="ECO:0000259" key="3">
    <source>
        <dbReference type="Pfam" id="PF13229"/>
    </source>
</evidence>
<proteinExistence type="predicted"/>
<name>A0A344UWM4_9ACTN</name>
<dbReference type="Proteomes" id="UP000251995">
    <property type="component" value="Chromosome"/>
</dbReference>
<dbReference type="Pfam" id="PF13229">
    <property type="entry name" value="Beta_helix"/>
    <property type="match status" value="1"/>
</dbReference>
<protein>
    <recommendedName>
        <fullName evidence="3">Right handed beta helix domain-containing protein</fullName>
    </recommendedName>
</protein>
<feature type="chain" id="PRO_5016938853" description="Right handed beta helix domain-containing protein" evidence="2">
    <location>
        <begin position="39"/>
        <end position="848"/>
    </location>
</feature>
<dbReference type="RefSeq" id="WP_114045515.1">
    <property type="nucleotide sequence ID" value="NZ_CP025198.1"/>
</dbReference>
<dbReference type="Gene3D" id="2.160.20.10">
    <property type="entry name" value="Single-stranded right-handed beta-helix, Pectin lyase-like"/>
    <property type="match status" value="2"/>
</dbReference>
<keyword evidence="5" id="KW-1185">Reference proteome</keyword>
<dbReference type="OrthoDB" id="9807425at2"/>
<evidence type="ECO:0000313" key="4">
    <source>
        <dbReference type="EMBL" id="AXE39672.1"/>
    </source>
</evidence>
<dbReference type="KEGG" id="acij:JS278_02534"/>
<feature type="compositionally biased region" description="Low complexity" evidence="1">
    <location>
        <begin position="247"/>
        <end position="260"/>
    </location>
</feature>
<keyword evidence="2" id="KW-0732">Signal</keyword>
<feature type="domain" description="Right handed beta helix" evidence="3">
    <location>
        <begin position="538"/>
        <end position="687"/>
    </location>
</feature>
<evidence type="ECO:0000313" key="5">
    <source>
        <dbReference type="Proteomes" id="UP000251995"/>
    </source>
</evidence>
<feature type="signal peptide" evidence="2">
    <location>
        <begin position="1"/>
        <end position="38"/>
    </location>
</feature>
<evidence type="ECO:0000256" key="1">
    <source>
        <dbReference type="SAM" id="MobiDB-lite"/>
    </source>
</evidence>
<dbReference type="InterPro" id="IPR006626">
    <property type="entry name" value="PbH1"/>
</dbReference>
<feature type="compositionally biased region" description="Low complexity" evidence="1">
    <location>
        <begin position="268"/>
        <end position="282"/>
    </location>
</feature>
<dbReference type="InterPro" id="IPR039448">
    <property type="entry name" value="Beta_helix"/>
</dbReference>
<reference evidence="4 5" key="1">
    <citation type="submission" date="2017-12" db="EMBL/GenBank/DDBJ databases">
        <title>The whole genome sequence of the Acidipropionibacterium virtanenii sp. nov. type strain JS278.</title>
        <authorList>
            <person name="Laine P."/>
            <person name="Deptula P."/>
            <person name="Varmanen P."/>
            <person name="Auvinen P."/>
        </authorList>
    </citation>
    <scope>NUCLEOTIDE SEQUENCE [LARGE SCALE GENOMIC DNA]</scope>
    <source>
        <strain evidence="4 5">JS278</strain>
    </source>
</reference>
<organism evidence="4 5">
    <name type="scientific">Acidipropionibacterium virtanenii</name>
    <dbReference type="NCBI Taxonomy" id="2057246"/>
    <lineage>
        <taxon>Bacteria</taxon>
        <taxon>Bacillati</taxon>
        <taxon>Actinomycetota</taxon>
        <taxon>Actinomycetes</taxon>
        <taxon>Propionibacteriales</taxon>
        <taxon>Propionibacteriaceae</taxon>
        <taxon>Acidipropionibacterium</taxon>
    </lineage>
</organism>
<sequence length="848" mass="88207">MTTPIRHRPSSRHKALLVAMAAALAIASLVLPRTSAVAAGQIIAHDTMSHGESKGWGGANSGGVYTASPADAGAVSGGTASLVSPAPGGTAVVTLNSVRAQNATSRIDVLLPSLPAGNSKVYITHFLRGTDLNSYAAMMVVSSDGTSLLVLERIRNGVETKFSTVTGPRMAAGRPTTLEVSLAGTNPVQVGIKAWSTAGREPTGWAAVASDSSAGRVTAPGATGVDVYASKSGTVTPVRFDNLLTRATTTAPENSTTPAPSSTPRPTTPTTAPATTAEPTTAAPAGTAYAGQRLHAGATAPGSQSYGVAANAKYVATTGSDAGPGTKASPFRTISAATRAARDGGTVVVRGGVYHEQAVVYPHNRLTVEAYPGEAVWLDGSQMVSGWVKSGSTWVKNGWTAFFDASPTYTKGAPDGTEENWTWINPRYPMASHPDQIWVDGTALRQVATRTAVTAGTFFVDESAKQLVMGSDPTNRKVEASTLVEAMSIRSKNSLIRGIGVRRYATSIPGMGAVTTFFPGVTFDNMTIIDNAATGLFTGASNVTVKNVTVRNNGLLGLDANHADGLTVKSLLSTGNNSQHFNTAPVSGAMKITTSRNVTVTDSAFINNNGQGPWFDESVYNATFSHNDVVGNEGNALVFELSDRLIAADNVFTNNGDDAVAIMNSGNATIWNNTIIGNGGGIDITQDYRRASDLRLPGHDRRRPVPDPTMPWIVRNVSVANNIVSQSKGEYILRIADWSRGFTGAQMVSRSEGNLLHRASAATPTYTAVWSPHVGAGSKGYATLRDYQSATERDSSSILVTGASPLTANLQLTSQYSSRASSALPISADVAAAAPRLTQGARILGASH</sequence>